<keyword evidence="8" id="KW-0843">Virulence</keyword>
<dbReference type="GO" id="GO:0046933">
    <property type="term" value="F:proton-transporting ATP synthase activity, rotational mechanism"/>
    <property type="evidence" value="ECO:0007669"/>
    <property type="project" value="TreeGrafter"/>
</dbReference>
<dbReference type="Proteomes" id="UP000463700">
    <property type="component" value="Unassembled WGS sequence"/>
</dbReference>
<reference evidence="16 17" key="1">
    <citation type="journal article" date="2020" name="Int. J. Syst. Evol. Microbiol.">
        <title>Paraburkholderia madseniana sp. nov., a phenolic acid-degrading bacterium isolated from acidic forest soil.</title>
        <authorList>
            <person name="Wilhelm R.C."/>
            <person name="Murphy S.J.L."/>
            <person name="Feriancek N.M."/>
            <person name="Karasz D.C."/>
            <person name="DeRito C.M."/>
            <person name="Newman J.D."/>
            <person name="Buckley D.H."/>
        </authorList>
    </citation>
    <scope>NUCLEOTIDE SEQUENCE [LARGE SCALE GENOMIC DNA]</scope>
    <source>
        <strain evidence="16 17">RP11</strain>
    </source>
</reference>
<evidence type="ECO:0000256" key="12">
    <source>
        <dbReference type="ARBA" id="ARBA00024382"/>
    </source>
</evidence>
<keyword evidence="10" id="KW-0066">ATP synthesis</keyword>
<keyword evidence="5" id="KW-0067">ATP-binding</keyword>
<dbReference type="SUPFAM" id="SSF52540">
    <property type="entry name" value="P-loop containing nucleoside triphosphate hydrolases"/>
    <property type="match status" value="1"/>
</dbReference>
<dbReference type="PANTHER" id="PTHR15184">
    <property type="entry name" value="ATP SYNTHASE"/>
    <property type="match status" value="1"/>
</dbReference>
<dbReference type="CDD" id="cd01136">
    <property type="entry name" value="ATPase_flagellum-secretory_path_III"/>
    <property type="match status" value="1"/>
</dbReference>
<dbReference type="InterPro" id="IPR013380">
    <property type="entry name" value="ATPase_T3SS_SctN"/>
</dbReference>
<sequence length="437" mass="46377">MQRLSTALGRALGTAPPIALRGRVIEAVGILVKAAGVRVKIGEICELVSAGGERALAEVVGFSKDGVLLMPYAGLPGLSPETEVIACGRPHEVTVGDALLGRVLDGFGNPIDGLGELAGPGLARAGVHAAPPDPMKRRIIDVPMPTGVRVIDAFLTLGEGQRVGIFAPAGAGKSSLMGMLARTAEADVNVIALIGERGREVREFIEHSLGEEGMARSVCVVATSDKSAIERTRAAYVATAIAEDFRARGARVLLMMDSLTRFARGQREIGLASGEPPTRRGYPPSMFSELPKLLERTGQSDTGSITALYTVLVEDEQTADPVAEEARSILDGHIILSRKIAAKNRYPAVDVLGSVSRVMSQIVPREHADAAGKVRKLIAKHEELELLVQIGEYKSGTDKLGDEAIRKADAITSFLAQRSDDYTSFDDALSYLAQLAR</sequence>
<dbReference type="AlphaFoldDB" id="A0A6N6W2U3"/>
<organism evidence="16 17">
    <name type="scientific">Paraburkholderia madseniana</name>
    <dbReference type="NCBI Taxonomy" id="2599607"/>
    <lineage>
        <taxon>Bacteria</taxon>
        <taxon>Pseudomonadati</taxon>
        <taxon>Pseudomonadota</taxon>
        <taxon>Betaproteobacteria</taxon>
        <taxon>Burkholderiales</taxon>
        <taxon>Burkholderiaceae</taxon>
        <taxon>Paraburkholderia</taxon>
    </lineage>
</organism>
<dbReference type="InterPro" id="IPR027417">
    <property type="entry name" value="P-loop_NTPase"/>
</dbReference>
<accession>A0A6N6W2U3</accession>
<name>A0A6N6W2U3_9BURK</name>
<dbReference type="InterPro" id="IPR004100">
    <property type="entry name" value="ATPase_F1/V1/A1_a/bsu_N"/>
</dbReference>
<evidence type="ECO:0000256" key="11">
    <source>
        <dbReference type="ARBA" id="ARBA00024342"/>
    </source>
</evidence>
<proteinExistence type="inferred from homology"/>
<dbReference type="InterPro" id="IPR020003">
    <property type="entry name" value="ATPase_a/bsu_AS"/>
</dbReference>
<dbReference type="PROSITE" id="PS00152">
    <property type="entry name" value="ATPASE_ALPHA_BETA"/>
    <property type="match status" value="1"/>
</dbReference>
<comment type="caution">
    <text evidence="16">The sequence shown here is derived from an EMBL/GenBank/DDBJ whole genome shotgun (WGS) entry which is preliminary data.</text>
</comment>
<keyword evidence="4" id="KW-0547">Nucleotide-binding</keyword>
<dbReference type="Pfam" id="PF02874">
    <property type="entry name" value="ATP-synt_ab_N"/>
    <property type="match status" value="1"/>
</dbReference>
<evidence type="ECO:0000256" key="6">
    <source>
        <dbReference type="ARBA" id="ARBA00022927"/>
    </source>
</evidence>
<evidence type="ECO:0000313" key="16">
    <source>
        <dbReference type="EMBL" id="KAE8754895.1"/>
    </source>
</evidence>
<dbReference type="Pfam" id="PF18269">
    <property type="entry name" value="T3SS_ATPase_C"/>
    <property type="match status" value="1"/>
</dbReference>
<keyword evidence="7" id="KW-1278">Translocase</keyword>
<dbReference type="FunFam" id="3.40.50.12240:FF:000002">
    <property type="entry name" value="Flagellum-specific ATP synthase FliI"/>
    <property type="match status" value="1"/>
</dbReference>
<evidence type="ECO:0000259" key="15">
    <source>
        <dbReference type="SMART" id="SM00382"/>
    </source>
</evidence>
<evidence type="ECO:0000256" key="2">
    <source>
        <dbReference type="ARBA" id="ARBA00022448"/>
    </source>
</evidence>
<dbReference type="GO" id="GO:0008564">
    <property type="term" value="F:protein-exporting ATPase activity"/>
    <property type="evidence" value="ECO:0007669"/>
    <property type="project" value="UniProtKB-EC"/>
</dbReference>
<dbReference type="InterPro" id="IPR000194">
    <property type="entry name" value="ATPase_F1/V1/A1_a/bsu_nucl-bd"/>
</dbReference>
<dbReference type="NCBIfam" id="TIGR02546">
    <property type="entry name" value="III_secr_ATP"/>
    <property type="match status" value="1"/>
</dbReference>
<dbReference type="GO" id="GO:0046961">
    <property type="term" value="F:proton-transporting ATPase activity, rotational mechanism"/>
    <property type="evidence" value="ECO:0007669"/>
    <property type="project" value="InterPro"/>
</dbReference>
<keyword evidence="10" id="KW-0139">CF(1)</keyword>
<dbReference type="GO" id="GO:0045259">
    <property type="term" value="C:proton-transporting ATP synthase complex"/>
    <property type="evidence" value="ECO:0007669"/>
    <property type="project" value="UniProtKB-KW"/>
</dbReference>
<evidence type="ECO:0000256" key="8">
    <source>
        <dbReference type="ARBA" id="ARBA00023026"/>
    </source>
</evidence>
<evidence type="ECO:0000256" key="9">
    <source>
        <dbReference type="ARBA" id="ARBA00023136"/>
    </source>
</evidence>
<dbReference type="GO" id="GO:0030257">
    <property type="term" value="C:type III protein secretion system complex"/>
    <property type="evidence" value="ECO:0007669"/>
    <property type="project" value="InterPro"/>
</dbReference>
<dbReference type="SMART" id="SM00382">
    <property type="entry name" value="AAA"/>
    <property type="match status" value="1"/>
</dbReference>
<dbReference type="InterPro" id="IPR050053">
    <property type="entry name" value="ATPase_alpha/beta_chains"/>
</dbReference>
<protein>
    <recommendedName>
        <fullName evidence="13">Type 3 secretion system ATPase</fullName>
        <ecNumber evidence="12">7.4.2.8</ecNumber>
    </recommendedName>
</protein>
<dbReference type="RefSeq" id="WP_154566503.1">
    <property type="nucleotide sequence ID" value="NZ_VOSW01000107.1"/>
</dbReference>
<comment type="similarity">
    <text evidence="11">Belongs to the ATPase alpha/beta chains family. T3SS ATPase subfamily.</text>
</comment>
<evidence type="ECO:0000313" key="17">
    <source>
        <dbReference type="Proteomes" id="UP000463700"/>
    </source>
</evidence>
<dbReference type="InterPro" id="IPR003593">
    <property type="entry name" value="AAA+_ATPase"/>
</dbReference>
<dbReference type="EMBL" id="VOSW01000107">
    <property type="protein sequence ID" value="KAE8754895.1"/>
    <property type="molecule type" value="Genomic_DNA"/>
</dbReference>
<feature type="domain" description="AAA+ ATPase" evidence="15">
    <location>
        <begin position="159"/>
        <end position="341"/>
    </location>
</feature>
<evidence type="ECO:0000256" key="13">
    <source>
        <dbReference type="ARBA" id="ARBA00024442"/>
    </source>
</evidence>
<dbReference type="EC" id="7.4.2.8" evidence="12"/>
<dbReference type="GO" id="GO:0005737">
    <property type="term" value="C:cytoplasm"/>
    <property type="evidence" value="ECO:0007669"/>
    <property type="project" value="UniProtKB-SubCell"/>
</dbReference>
<evidence type="ECO:0000256" key="3">
    <source>
        <dbReference type="ARBA" id="ARBA00022490"/>
    </source>
</evidence>
<comment type="subcellular location">
    <subcellularLocation>
        <location evidence="1">Cytoplasm</location>
    </subcellularLocation>
</comment>
<dbReference type="CDD" id="cd18117">
    <property type="entry name" value="ATP-synt_flagellum-secretory_path_III_N"/>
    <property type="match status" value="1"/>
</dbReference>
<dbReference type="GO" id="GO:0005524">
    <property type="term" value="F:ATP binding"/>
    <property type="evidence" value="ECO:0007669"/>
    <property type="project" value="UniProtKB-KW"/>
</dbReference>
<evidence type="ECO:0000256" key="7">
    <source>
        <dbReference type="ARBA" id="ARBA00022967"/>
    </source>
</evidence>
<dbReference type="OrthoDB" id="9803053at2"/>
<gene>
    <name evidence="16" type="ORF">FSO04_37230</name>
</gene>
<keyword evidence="3" id="KW-0963">Cytoplasm</keyword>
<evidence type="ECO:0000256" key="14">
    <source>
        <dbReference type="ARBA" id="ARBA00034006"/>
    </source>
</evidence>
<dbReference type="Pfam" id="PF00006">
    <property type="entry name" value="ATP-synt_ab"/>
    <property type="match status" value="1"/>
</dbReference>
<keyword evidence="2" id="KW-0813">Transport</keyword>
<keyword evidence="6" id="KW-0653">Protein transport</keyword>
<comment type="catalytic activity">
    <reaction evidence="14">
        <text>ATP + H2O + cellular proteinSide 1 = ADP + phosphate + cellular proteinSide 2.</text>
        <dbReference type="EC" id="7.4.2.8"/>
    </reaction>
</comment>
<dbReference type="Gene3D" id="3.40.50.12240">
    <property type="match status" value="1"/>
</dbReference>
<dbReference type="NCBIfam" id="TIGR01026">
    <property type="entry name" value="fliI_yscN"/>
    <property type="match status" value="1"/>
</dbReference>
<keyword evidence="9" id="KW-0472">Membrane</keyword>
<evidence type="ECO:0000256" key="5">
    <source>
        <dbReference type="ARBA" id="ARBA00022840"/>
    </source>
</evidence>
<dbReference type="InterPro" id="IPR005714">
    <property type="entry name" value="ATPase_T3SS_FliI/YscN"/>
</dbReference>
<evidence type="ECO:0000256" key="4">
    <source>
        <dbReference type="ARBA" id="ARBA00022741"/>
    </source>
</evidence>
<dbReference type="InterPro" id="IPR040627">
    <property type="entry name" value="T3SS_ATPase_C"/>
</dbReference>
<dbReference type="PANTHER" id="PTHR15184:SF9">
    <property type="entry name" value="SPI-1 TYPE 3 SECRETION SYSTEM ATPASE"/>
    <property type="match status" value="1"/>
</dbReference>
<dbReference type="GO" id="GO:0030254">
    <property type="term" value="P:protein secretion by the type III secretion system"/>
    <property type="evidence" value="ECO:0007669"/>
    <property type="project" value="InterPro"/>
</dbReference>
<evidence type="ECO:0000256" key="1">
    <source>
        <dbReference type="ARBA" id="ARBA00004496"/>
    </source>
</evidence>
<evidence type="ECO:0000256" key="10">
    <source>
        <dbReference type="ARBA" id="ARBA00023196"/>
    </source>
</evidence>
<dbReference type="GO" id="GO:0016887">
    <property type="term" value="F:ATP hydrolysis activity"/>
    <property type="evidence" value="ECO:0007669"/>
    <property type="project" value="InterPro"/>
</dbReference>